<organism evidence="15 16">
    <name type="scientific">Lacinutrix venerupis</name>
    <dbReference type="NCBI Taxonomy" id="1486034"/>
    <lineage>
        <taxon>Bacteria</taxon>
        <taxon>Pseudomonadati</taxon>
        <taxon>Bacteroidota</taxon>
        <taxon>Flavobacteriia</taxon>
        <taxon>Flavobacteriales</taxon>
        <taxon>Flavobacteriaceae</taxon>
        <taxon>Lacinutrix</taxon>
    </lineage>
</organism>
<dbReference type="PANTHER" id="PTHR30069">
    <property type="entry name" value="TONB-DEPENDENT OUTER MEMBRANE RECEPTOR"/>
    <property type="match status" value="1"/>
</dbReference>
<feature type="domain" description="TonB-dependent receptor-like beta-barrel" evidence="13">
    <location>
        <begin position="166"/>
        <end position="578"/>
    </location>
</feature>
<keyword evidence="3 10" id="KW-1134">Transmembrane beta strand</keyword>
<evidence type="ECO:0000313" key="15">
    <source>
        <dbReference type="EMBL" id="APX99121.1"/>
    </source>
</evidence>
<keyword evidence="5 12" id="KW-0732">Signal</keyword>
<evidence type="ECO:0000259" key="14">
    <source>
        <dbReference type="Pfam" id="PF07715"/>
    </source>
</evidence>
<keyword evidence="9 10" id="KW-0998">Cell outer membrane</keyword>
<keyword evidence="2 10" id="KW-0813">Transport</keyword>
<accession>A0AAC9PV50</accession>
<dbReference type="Proteomes" id="UP000187506">
    <property type="component" value="Chromosome"/>
</dbReference>
<dbReference type="InterPro" id="IPR037066">
    <property type="entry name" value="Plug_dom_sf"/>
</dbReference>
<dbReference type="Gene3D" id="2.40.170.20">
    <property type="entry name" value="TonB-dependent receptor, beta-barrel domain"/>
    <property type="match status" value="1"/>
</dbReference>
<evidence type="ECO:0000256" key="10">
    <source>
        <dbReference type="PROSITE-ProRule" id="PRU01360"/>
    </source>
</evidence>
<sequence>MMKRIIFSILLVAISITIQAQEFKQQQLDTILISSTRIDLPFSENSRTISVISQEDIKKSATTNVADLLQQVAGVDVRRRGTSGMQADLYIRGGGFDQTLLLIDGIKVEDAQTGHHTMNMALPLEVIERVEIIKGPAARVFGQNAFTGAINIVTKKNAEKIGSVGYQLGSYNQQNVAATLGQNFKNTSVIAHASVNSSDGYRFNTDYNNQNYFLKAAFNTNKTPINLIASFQERKFGANGFYASPTAKNQYEETQASLVGITTNIKKGKLTLKPKLYWKRNQDLYVFVRKNPEVYRNFHQTNKVGASIDASYTSKIGVTGFGVDVAKVFLSSNNLGERDRYMTTAFLEHRFKLLNNKLDITPGVAVNYFTDFKYHAFPGIDLGYKINNNFKIYGNVGYTYRIPTYTDLFYNDPTTLGDENLEPEEAIAQELGLKFKKGNFNASVAAFNRDSKKLIDFVKENETDLWQATNIRDLNTKGIELNASYGLNFAGFNQFIKTGYTFLEDDLKAVPSNFSRYSINSLRHQITANLETQFFKNLSQNIIYKYAERTSGEHYIVLDASVNLKLKTVELSMVANNIFNAEYSETNFVPMPKGNLLFGLKYNFK</sequence>
<dbReference type="AlphaFoldDB" id="A0AAC9PV50"/>
<keyword evidence="4 10" id="KW-0812">Transmembrane</keyword>
<feature type="chain" id="PRO_5041897947" evidence="12">
    <location>
        <begin position="21"/>
        <end position="605"/>
    </location>
</feature>
<evidence type="ECO:0000259" key="13">
    <source>
        <dbReference type="Pfam" id="PF00593"/>
    </source>
</evidence>
<dbReference type="Gene3D" id="2.170.130.10">
    <property type="entry name" value="TonB-dependent receptor, plug domain"/>
    <property type="match status" value="1"/>
</dbReference>
<dbReference type="InterPro" id="IPR012910">
    <property type="entry name" value="Plug_dom"/>
</dbReference>
<evidence type="ECO:0000256" key="5">
    <source>
        <dbReference type="ARBA" id="ARBA00022729"/>
    </source>
</evidence>
<dbReference type="GO" id="GO:0009279">
    <property type="term" value="C:cell outer membrane"/>
    <property type="evidence" value="ECO:0007669"/>
    <property type="project" value="UniProtKB-SubCell"/>
</dbReference>
<proteinExistence type="inferred from homology"/>
<evidence type="ECO:0000256" key="4">
    <source>
        <dbReference type="ARBA" id="ARBA00022692"/>
    </source>
</evidence>
<protein>
    <submittedName>
        <fullName evidence="15">TonB-dependent receptor</fullName>
    </submittedName>
</protein>
<evidence type="ECO:0000256" key="6">
    <source>
        <dbReference type="ARBA" id="ARBA00023077"/>
    </source>
</evidence>
<evidence type="ECO:0000256" key="1">
    <source>
        <dbReference type="ARBA" id="ARBA00004571"/>
    </source>
</evidence>
<dbReference type="Pfam" id="PF07715">
    <property type="entry name" value="Plug"/>
    <property type="match status" value="1"/>
</dbReference>
<evidence type="ECO:0000256" key="8">
    <source>
        <dbReference type="ARBA" id="ARBA00023170"/>
    </source>
</evidence>
<gene>
    <name evidence="15" type="ORF">BWR22_01950</name>
</gene>
<evidence type="ECO:0000256" key="9">
    <source>
        <dbReference type="ARBA" id="ARBA00023237"/>
    </source>
</evidence>
<evidence type="ECO:0000256" key="12">
    <source>
        <dbReference type="SAM" id="SignalP"/>
    </source>
</evidence>
<dbReference type="KEGG" id="lvn:BWR22_01950"/>
<dbReference type="InterPro" id="IPR039426">
    <property type="entry name" value="TonB-dep_rcpt-like"/>
</dbReference>
<dbReference type="InterPro" id="IPR000531">
    <property type="entry name" value="Beta-barrel_TonB"/>
</dbReference>
<keyword evidence="6 11" id="KW-0798">TonB box</keyword>
<dbReference type="InterPro" id="IPR036942">
    <property type="entry name" value="Beta-barrel_TonB_sf"/>
</dbReference>
<evidence type="ECO:0000313" key="16">
    <source>
        <dbReference type="Proteomes" id="UP000187506"/>
    </source>
</evidence>
<evidence type="ECO:0000256" key="11">
    <source>
        <dbReference type="RuleBase" id="RU003357"/>
    </source>
</evidence>
<dbReference type="SUPFAM" id="SSF56935">
    <property type="entry name" value="Porins"/>
    <property type="match status" value="1"/>
</dbReference>
<comment type="similarity">
    <text evidence="10 11">Belongs to the TonB-dependent receptor family.</text>
</comment>
<evidence type="ECO:0000256" key="3">
    <source>
        <dbReference type="ARBA" id="ARBA00022452"/>
    </source>
</evidence>
<evidence type="ECO:0000256" key="2">
    <source>
        <dbReference type="ARBA" id="ARBA00022448"/>
    </source>
</evidence>
<keyword evidence="16" id="KW-1185">Reference proteome</keyword>
<dbReference type="PANTHER" id="PTHR30069:SF29">
    <property type="entry name" value="HEMOGLOBIN AND HEMOGLOBIN-HAPTOGLOBIN-BINDING PROTEIN 1-RELATED"/>
    <property type="match status" value="1"/>
</dbReference>
<evidence type="ECO:0000256" key="7">
    <source>
        <dbReference type="ARBA" id="ARBA00023136"/>
    </source>
</evidence>
<comment type="subcellular location">
    <subcellularLocation>
        <location evidence="1 10">Cell outer membrane</location>
        <topology evidence="1 10">Multi-pass membrane protein</topology>
    </subcellularLocation>
</comment>
<dbReference type="PROSITE" id="PS52016">
    <property type="entry name" value="TONB_DEPENDENT_REC_3"/>
    <property type="match status" value="1"/>
</dbReference>
<dbReference type="GO" id="GO:0015344">
    <property type="term" value="F:siderophore uptake transmembrane transporter activity"/>
    <property type="evidence" value="ECO:0007669"/>
    <property type="project" value="TreeGrafter"/>
</dbReference>
<dbReference type="EMBL" id="CP019352">
    <property type="protein sequence ID" value="APX99121.1"/>
    <property type="molecule type" value="Genomic_DNA"/>
</dbReference>
<feature type="signal peptide" evidence="12">
    <location>
        <begin position="1"/>
        <end position="20"/>
    </location>
</feature>
<keyword evidence="8 15" id="KW-0675">Receptor</keyword>
<reference evidence="15 16" key="1">
    <citation type="submission" date="2017-01" db="EMBL/GenBank/DDBJ databases">
        <title>Complete genome of Lacinutrix venerupis DOK2-8 isolated from seawater in Dokdo.</title>
        <authorList>
            <person name="Chi W.-J."/>
            <person name="Kim J.H."/>
        </authorList>
    </citation>
    <scope>NUCLEOTIDE SEQUENCE [LARGE SCALE GENOMIC DNA]</scope>
    <source>
        <strain evidence="15 16">DOK2-8</strain>
    </source>
</reference>
<feature type="domain" description="TonB-dependent receptor plug" evidence="14">
    <location>
        <begin position="44"/>
        <end position="149"/>
    </location>
</feature>
<keyword evidence="7 10" id="KW-0472">Membrane</keyword>
<dbReference type="GO" id="GO:0044718">
    <property type="term" value="P:siderophore transmembrane transport"/>
    <property type="evidence" value="ECO:0007669"/>
    <property type="project" value="TreeGrafter"/>
</dbReference>
<name>A0AAC9PV50_9FLAO</name>
<dbReference type="Pfam" id="PF00593">
    <property type="entry name" value="TonB_dep_Rec_b-barrel"/>
    <property type="match status" value="1"/>
</dbReference>